<gene>
    <name evidence="2" type="ORF">T459_28839</name>
</gene>
<dbReference type="Proteomes" id="UP000222542">
    <property type="component" value="Unassembled WGS sequence"/>
</dbReference>
<keyword evidence="3" id="KW-1185">Reference proteome</keyword>
<dbReference type="EMBL" id="AYRZ02000011">
    <property type="protein sequence ID" value="PHT69352.1"/>
    <property type="molecule type" value="Genomic_DNA"/>
</dbReference>
<reference evidence="2 3" key="1">
    <citation type="journal article" date="2014" name="Nat. Genet.">
        <title>Genome sequence of the hot pepper provides insights into the evolution of pungency in Capsicum species.</title>
        <authorList>
            <person name="Kim S."/>
            <person name="Park M."/>
            <person name="Yeom S.I."/>
            <person name="Kim Y.M."/>
            <person name="Lee J.M."/>
            <person name="Lee H.A."/>
            <person name="Seo E."/>
            <person name="Choi J."/>
            <person name="Cheong K."/>
            <person name="Kim K.T."/>
            <person name="Jung K."/>
            <person name="Lee G.W."/>
            <person name="Oh S.K."/>
            <person name="Bae C."/>
            <person name="Kim S.B."/>
            <person name="Lee H.Y."/>
            <person name="Kim S.Y."/>
            <person name="Kim M.S."/>
            <person name="Kang B.C."/>
            <person name="Jo Y.D."/>
            <person name="Yang H.B."/>
            <person name="Jeong H.J."/>
            <person name="Kang W.H."/>
            <person name="Kwon J.K."/>
            <person name="Shin C."/>
            <person name="Lim J.Y."/>
            <person name="Park J.H."/>
            <person name="Huh J.H."/>
            <person name="Kim J.S."/>
            <person name="Kim B.D."/>
            <person name="Cohen O."/>
            <person name="Paran I."/>
            <person name="Suh M.C."/>
            <person name="Lee S.B."/>
            <person name="Kim Y.K."/>
            <person name="Shin Y."/>
            <person name="Noh S.J."/>
            <person name="Park J."/>
            <person name="Seo Y.S."/>
            <person name="Kwon S.Y."/>
            <person name="Kim H.A."/>
            <person name="Park J.M."/>
            <person name="Kim H.J."/>
            <person name="Choi S.B."/>
            <person name="Bosland P.W."/>
            <person name="Reeves G."/>
            <person name="Jo S.H."/>
            <person name="Lee B.W."/>
            <person name="Cho H.T."/>
            <person name="Choi H.S."/>
            <person name="Lee M.S."/>
            <person name="Yu Y."/>
            <person name="Do Choi Y."/>
            <person name="Park B.S."/>
            <person name="van Deynze A."/>
            <person name="Ashrafi H."/>
            <person name="Hill T."/>
            <person name="Kim W.T."/>
            <person name="Pai H.S."/>
            <person name="Ahn H.K."/>
            <person name="Yeam I."/>
            <person name="Giovannoni J.J."/>
            <person name="Rose J.K."/>
            <person name="Sorensen I."/>
            <person name="Lee S.J."/>
            <person name="Kim R.W."/>
            <person name="Choi I.Y."/>
            <person name="Choi B.S."/>
            <person name="Lim J.S."/>
            <person name="Lee Y.H."/>
            <person name="Choi D."/>
        </authorList>
    </citation>
    <scope>NUCLEOTIDE SEQUENCE [LARGE SCALE GENOMIC DNA]</scope>
    <source>
        <strain evidence="3">cv. CM334</strain>
    </source>
</reference>
<evidence type="ECO:0000256" key="1">
    <source>
        <dbReference type="SAM" id="MobiDB-lite"/>
    </source>
</evidence>
<evidence type="ECO:0000313" key="3">
    <source>
        <dbReference type="Proteomes" id="UP000222542"/>
    </source>
</evidence>
<accession>A0A2G2YHX3</accession>
<dbReference type="AlphaFoldDB" id="A0A2G2YHX3"/>
<dbReference type="STRING" id="4072.A0A2G2YHX3"/>
<dbReference type="PANTHER" id="PTHR47491">
    <property type="entry name" value="CAP-GLY DOMAIN LINKER"/>
    <property type="match status" value="1"/>
</dbReference>
<dbReference type="Gramene" id="PHT69352">
    <property type="protein sequence ID" value="PHT69352"/>
    <property type="gene ID" value="T459_28839"/>
</dbReference>
<organism evidence="2 3">
    <name type="scientific">Capsicum annuum</name>
    <name type="common">Capsicum pepper</name>
    <dbReference type="NCBI Taxonomy" id="4072"/>
    <lineage>
        <taxon>Eukaryota</taxon>
        <taxon>Viridiplantae</taxon>
        <taxon>Streptophyta</taxon>
        <taxon>Embryophyta</taxon>
        <taxon>Tracheophyta</taxon>
        <taxon>Spermatophyta</taxon>
        <taxon>Magnoliopsida</taxon>
        <taxon>eudicotyledons</taxon>
        <taxon>Gunneridae</taxon>
        <taxon>Pentapetalae</taxon>
        <taxon>asterids</taxon>
        <taxon>lamiids</taxon>
        <taxon>Solanales</taxon>
        <taxon>Solanaceae</taxon>
        <taxon>Solanoideae</taxon>
        <taxon>Capsiceae</taxon>
        <taxon>Capsicum</taxon>
    </lineage>
</organism>
<sequence length="201" mass="22528">MHEGTWRCKGDTRKSVLGEDFIWEEVTSYSEMNMLLTNEINILKRKCSKIQLVVLLKMLELLHNLMGSASWTSVCWLTCNTSCVFYLVWSDNKGIKLSWGYNISYRDNPCFSFNQIGTWELACPLADRRDALQSTSICLREGFRRKDQNSSASSSEGCGSSVKHSSSADGGHLGNATIPFTGDGSTWNNIEEINSDKTIDS</sequence>
<evidence type="ECO:0000313" key="2">
    <source>
        <dbReference type="EMBL" id="PHT69352.1"/>
    </source>
</evidence>
<comment type="caution">
    <text evidence="2">The sequence shown here is derived from an EMBL/GenBank/DDBJ whole genome shotgun (WGS) entry which is preliminary data.</text>
</comment>
<feature type="region of interest" description="Disordered" evidence="1">
    <location>
        <begin position="148"/>
        <end position="184"/>
    </location>
</feature>
<protein>
    <submittedName>
        <fullName evidence="2">Uncharacterized protein</fullName>
    </submittedName>
</protein>
<reference evidence="2 3" key="2">
    <citation type="journal article" date="2017" name="Genome Biol.">
        <title>New reference genome sequences of hot pepper reveal the massive evolution of plant disease-resistance genes by retroduplication.</title>
        <authorList>
            <person name="Kim S."/>
            <person name="Park J."/>
            <person name="Yeom S.I."/>
            <person name="Kim Y.M."/>
            <person name="Seo E."/>
            <person name="Kim K.T."/>
            <person name="Kim M.S."/>
            <person name="Lee J.M."/>
            <person name="Cheong K."/>
            <person name="Shin H.S."/>
            <person name="Kim S.B."/>
            <person name="Han K."/>
            <person name="Lee J."/>
            <person name="Park M."/>
            <person name="Lee H.A."/>
            <person name="Lee H.Y."/>
            <person name="Lee Y."/>
            <person name="Oh S."/>
            <person name="Lee J.H."/>
            <person name="Choi E."/>
            <person name="Choi E."/>
            <person name="Lee S.E."/>
            <person name="Jeon J."/>
            <person name="Kim H."/>
            <person name="Choi G."/>
            <person name="Song H."/>
            <person name="Lee J."/>
            <person name="Lee S.C."/>
            <person name="Kwon J.K."/>
            <person name="Lee H.Y."/>
            <person name="Koo N."/>
            <person name="Hong Y."/>
            <person name="Kim R.W."/>
            <person name="Kang W.H."/>
            <person name="Huh J.H."/>
            <person name="Kang B.C."/>
            <person name="Yang T.J."/>
            <person name="Lee Y.H."/>
            <person name="Bennetzen J.L."/>
            <person name="Choi D."/>
        </authorList>
    </citation>
    <scope>NUCLEOTIDE SEQUENCE [LARGE SCALE GENOMIC DNA]</scope>
    <source>
        <strain evidence="3">cv. CM334</strain>
    </source>
</reference>
<name>A0A2G2YHX3_CAPAN</name>
<dbReference type="PANTHER" id="PTHR47491:SF5">
    <property type="entry name" value="CAP-GLY DOMAIN LINKER"/>
    <property type="match status" value="1"/>
</dbReference>
<proteinExistence type="predicted"/>
<feature type="compositionally biased region" description="Low complexity" evidence="1">
    <location>
        <begin position="150"/>
        <end position="167"/>
    </location>
</feature>